<sequence length="146" mass="15806">MPRAFDHLGIATDDGADLAATFEAVFDAPLVHEERFDGMVVRFLELESGYFEVLEPEESGTIARFLDRHGPGIHHVALRTDDVAAELAQARETGLDLIDEEPRPGAWGHEVAFLHPKSTGGVLVEYVEVGGHDGDDGASDDNADAR</sequence>
<dbReference type="EMBL" id="JBGNYA010000001">
    <property type="protein sequence ID" value="MFA1610749.1"/>
    <property type="molecule type" value="Genomic_DNA"/>
</dbReference>
<dbReference type="PANTHER" id="PTHR43048:SF3">
    <property type="entry name" value="METHYLMALONYL-COA EPIMERASE, MITOCHONDRIAL"/>
    <property type="match status" value="1"/>
</dbReference>
<dbReference type="NCBIfam" id="TIGR03081">
    <property type="entry name" value="metmalonyl_epim"/>
    <property type="match status" value="1"/>
</dbReference>
<dbReference type="GO" id="GO:0046872">
    <property type="term" value="F:metal ion binding"/>
    <property type="evidence" value="ECO:0007669"/>
    <property type="project" value="UniProtKB-KW"/>
</dbReference>
<evidence type="ECO:0000256" key="2">
    <source>
        <dbReference type="ARBA" id="ARBA00022723"/>
    </source>
</evidence>
<dbReference type="InterPro" id="IPR037523">
    <property type="entry name" value="VOC_core"/>
</dbReference>
<dbReference type="AlphaFoldDB" id="A0ABD5MAR7"/>
<evidence type="ECO:0000313" key="5">
    <source>
        <dbReference type="Proteomes" id="UP001570511"/>
    </source>
</evidence>
<organism evidence="4 5">
    <name type="scientific">Halobellus rubicundus</name>
    <dbReference type="NCBI Taxonomy" id="2996466"/>
    <lineage>
        <taxon>Archaea</taxon>
        <taxon>Methanobacteriati</taxon>
        <taxon>Methanobacteriota</taxon>
        <taxon>Stenosarchaea group</taxon>
        <taxon>Halobacteria</taxon>
        <taxon>Halobacteriales</taxon>
        <taxon>Haloferacaceae</taxon>
        <taxon>Halobellus</taxon>
    </lineage>
</organism>
<dbReference type="Proteomes" id="UP001570511">
    <property type="component" value="Unassembled WGS sequence"/>
</dbReference>
<dbReference type="CDD" id="cd07249">
    <property type="entry name" value="MMCE"/>
    <property type="match status" value="1"/>
</dbReference>
<dbReference type="PANTHER" id="PTHR43048">
    <property type="entry name" value="METHYLMALONYL-COA EPIMERASE"/>
    <property type="match status" value="1"/>
</dbReference>
<keyword evidence="4" id="KW-0413">Isomerase</keyword>
<dbReference type="PROSITE" id="PS51819">
    <property type="entry name" value="VOC"/>
    <property type="match status" value="1"/>
</dbReference>
<dbReference type="SUPFAM" id="SSF54593">
    <property type="entry name" value="Glyoxalase/Bleomycin resistance protein/Dihydroxybiphenyl dioxygenase"/>
    <property type="match status" value="1"/>
</dbReference>
<protein>
    <submittedName>
        <fullName evidence="4">Methylmalonyl-CoA epimerase</fullName>
        <ecNumber evidence="4">5.1.99.1</ecNumber>
    </submittedName>
</protein>
<evidence type="ECO:0000259" key="3">
    <source>
        <dbReference type="PROSITE" id="PS51819"/>
    </source>
</evidence>
<reference evidence="4 5" key="1">
    <citation type="submission" date="2024-08" db="EMBL/GenBank/DDBJ databases">
        <title>Halobellus sp. MBLA0158 whole genome sequence.</title>
        <authorList>
            <person name="Hwang C.Y."/>
            <person name="Cho E.-S."/>
            <person name="Seo M.-J."/>
        </authorList>
    </citation>
    <scope>NUCLEOTIDE SEQUENCE [LARGE SCALE GENOMIC DNA]</scope>
    <source>
        <strain evidence="4 5">MBLA0158</strain>
    </source>
</reference>
<name>A0ABD5MAR7_9EURY</name>
<dbReference type="Pfam" id="PF13669">
    <property type="entry name" value="Glyoxalase_4"/>
    <property type="match status" value="1"/>
</dbReference>
<keyword evidence="5" id="KW-1185">Reference proteome</keyword>
<dbReference type="GO" id="GO:0004493">
    <property type="term" value="F:methylmalonyl-CoA epimerase activity"/>
    <property type="evidence" value="ECO:0007669"/>
    <property type="project" value="UniProtKB-EC"/>
</dbReference>
<dbReference type="EC" id="5.1.99.1" evidence="4"/>
<proteinExistence type="inferred from homology"/>
<dbReference type="InterPro" id="IPR017515">
    <property type="entry name" value="MeMalonyl-CoA_epimerase"/>
</dbReference>
<dbReference type="Gene3D" id="3.10.180.10">
    <property type="entry name" value="2,3-Dihydroxybiphenyl 1,2-Dioxygenase, domain 1"/>
    <property type="match status" value="1"/>
</dbReference>
<dbReference type="InterPro" id="IPR051785">
    <property type="entry name" value="MMCE/EMCE_epimerase"/>
</dbReference>
<evidence type="ECO:0000256" key="1">
    <source>
        <dbReference type="ARBA" id="ARBA00009308"/>
    </source>
</evidence>
<comment type="caution">
    <text evidence="4">The sequence shown here is derived from an EMBL/GenBank/DDBJ whole genome shotgun (WGS) entry which is preliminary data.</text>
</comment>
<dbReference type="InterPro" id="IPR029068">
    <property type="entry name" value="Glyas_Bleomycin-R_OHBP_Dase"/>
</dbReference>
<gene>
    <name evidence="4" type="primary">mce</name>
    <name evidence="4" type="ORF">OS889_06980</name>
</gene>
<dbReference type="RefSeq" id="WP_372388499.1">
    <property type="nucleotide sequence ID" value="NZ_JBGNYA010000001.1"/>
</dbReference>
<comment type="similarity">
    <text evidence="1">Belongs to the methylmalonyl-CoA epimerase family.</text>
</comment>
<feature type="domain" description="VOC" evidence="3">
    <location>
        <begin position="4"/>
        <end position="129"/>
    </location>
</feature>
<accession>A0ABD5MAR7</accession>
<evidence type="ECO:0000313" key="4">
    <source>
        <dbReference type="EMBL" id="MFA1610749.1"/>
    </source>
</evidence>
<keyword evidence="2" id="KW-0479">Metal-binding</keyword>